<protein>
    <submittedName>
        <fullName evidence="2">Similar to Transcription factor 25 acc. no. Q8R3L2</fullName>
    </submittedName>
</protein>
<dbReference type="InterPro" id="IPR011990">
    <property type="entry name" value="TPR-like_helical_dom_sf"/>
</dbReference>
<feature type="compositionally biased region" description="Acidic residues" evidence="1">
    <location>
        <begin position="95"/>
        <end position="106"/>
    </location>
</feature>
<keyword evidence="3" id="KW-1185">Reference proteome</keyword>
<dbReference type="GO" id="GO:1990116">
    <property type="term" value="P:ribosome-associated ubiquitin-dependent protein catabolic process"/>
    <property type="evidence" value="ECO:0007669"/>
    <property type="project" value="TreeGrafter"/>
</dbReference>
<feature type="compositionally biased region" description="Acidic residues" evidence="1">
    <location>
        <begin position="49"/>
        <end position="63"/>
    </location>
</feature>
<evidence type="ECO:0000313" key="2">
    <source>
        <dbReference type="EMBL" id="CCX32802.1"/>
    </source>
</evidence>
<dbReference type="InterPro" id="IPR006994">
    <property type="entry name" value="TCF25/Rqc1"/>
</dbReference>
<proteinExistence type="predicted"/>
<dbReference type="STRING" id="1076935.U4LML0"/>
<dbReference type="GO" id="GO:1990112">
    <property type="term" value="C:RQC complex"/>
    <property type="evidence" value="ECO:0007669"/>
    <property type="project" value="TreeGrafter"/>
</dbReference>
<dbReference type="OMA" id="IWGKMPP"/>
<evidence type="ECO:0000256" key="1">
    <source>
        <dbReference type="SAM" id="MobiDB-lite"/>
    </source>
</evidence>
<dbReference type="eggNOG" id="KOG2422">
    <property type="taxonomic scope" value="Eukaryota"/>
</dbReference>
<feature type="region of interest" description="Disordered" evidence="1">
    <location>
        <begin position="184"/>
        <end position="210"/>
    </location>
</feature>
<dbReference type="OrthoDB" id="205993at2759"/>
<organism evidence="2 3">
    <name type="scientific">Pyronema omphalodes (strain CBS 100304)</name>
    <name type="common">Pyronema confluens</name>
    <dbReference type="NCBI Taxonomy" id="1076935"/>
    <lineage>
        <taxon>Eukaryota</taxon>
        <taxon>Fungi</taxon>
        <taxon>Dikarya</taxon>
        <taxon>Ascomycota</taxon>
        <taxon>Pezizomycotina</taxon>
        <taxon>Pezizomycetes</taxon>
        <taxon>Pezizales</taxon>
        <taxon>Pyronemataceae</taxon>
        <taxon>Pyronema</taxon>
    </lineage>
</organism>
<dbReference type="Gene3D" id="1.25.40.10">
    <property type="entry name" value="Tetratricopeptide repeat domain"/>
    <property type="match status" value="1"/>
</dbReference>
<dbReference type="EMBL" id="HF935907">
    <property type="protein sequence ID" value="CCX32802.1"/>
    <property type="molecule type" value="Genomic_DNA"/>
</dbReference>
<feature type="compositionally biased region" description="Acidic residues" evidence="1">
    <location>
        <begin position="26"/>
        <end position="35"/>
    </location>
</feature>
<sequence length="648" mass="72649">MSSRALRKARELELLKSNARGPASEEVSESEDDEPAPTAKPSLFALLDIPDERDQDDEDEEAESEPKPEKPVVTASKSKKKNKKKKAKGKAKAAEEDEEKEDDDDIDRALKELSLAPLKKPSQKSTAEPQEQPLSSVLKIDSRNLDAGNEMMRLFGKDALKNIEGDERPRGGAARQAGARLQRIPGSGGRALNKGRKNTFVQPKDDWPNSGSGGLGMEIEHSDPETGITYYRFVHSKTYQGVQREFRICVEAMDPDRMIALLQHNPYHITTLLQCSEIFHHQRDYNVAGDLLERALFSLGRSLHSTFQQKLSEGTARLSFFRPENRELWLCGWRYIKNLAQRGTWRTAEEFARLLLAMDPEEDPYEMSLIIDFLALKSRQPDVILGLAEHSALQEKYSDLPNIAFSSALAQVQLGNTTKAHEYLAKAIAKFPWMPHLLYGELGIDADLPGALWGQILPEDNIRQQILSKLYIERTKDLWKHPDFEKFLVEGVSKFNSPLQDVSLLSSARKDVSLSLARHVLLTDIPAITTLIPRSITQRPTHVFDPLPPHDNLPSYELMSSSLPTANASTPAPDLSMLPGGGTLGGLLANILPWFRAAEQGQTDRGEPLTDSDRAHLDELRNELTMSGINIDDFLREAQEDEQEDEQR</sequence>
<dbReference type="PANTHER" id="PTHR22684:SF0">
    <property type="entry name" value="RIBOSOME QUALITY CONTROL COMPLEX SUBUNIT TCF25"/>
    <property type="match status" value="1"/>
</dbReference>
<dbReference type="GO" id="GO:0072344">
    <property type="term" value="P:rescue of stalled ribosome"/>
    <property type="evidence" value="ECO:0007669"/>
    <property type="project" value="TreeGrafter"/>
</dbReference>
<dbReference type="Proteomes" id="UP000018144">
    <property type="component" value="Unassembled WGS sequence"/>
</dbReference>
<gene>
    <name evidence="2" type="ORF">PCON_13653</name>
</gene>
<feature type="compositionally biased region" description="Polar residues" evidence="1">
    <location>
        <begin position="123"/>
        <end position="135"/>
    </location>
</feature>
<accession>U4LML0</accession>
<name>U4LML0_PYROM</name>
<dbReference type="AlphaFoldDB" id="U4LML0"/>
<feature type="compositionally biased region" description="Basic residues" evidence="1">
    <location>
        <begin position="77"/>
        <end position="91"/>
    </location>
</feature>
<dbReference type="PANTHER" id="PTHR22684">
    <property type="entry name" value="NULP1-RELATED"/>
    <property type="match status" value="1"/>
</dbReference>
<evidence type="ECO:0000313" key="3">
    <source>
        <dbReference type="Proteomes" id="UP000018144"/>
    </source>
</evidence>
<dbReference type="Pfam" id="PF04910">
    <property type="entry name" value="Tcf25"/>
    <property type="match status" value="1"/>
</dbReference>
<reference evidence="2 3" key="1">
    <citation type="journal article" date="2013" name="PLoS Genet.">
        <title>The genome and development-dependent transcriptomes of Pyronema confluens: a window into fungal evolution.</title>
        <authorList>
            <person name="Traeger S."/>
            <person name="Altegoer F."/>
            <person name="Freitag M."/>
            <person name="Gabaldon T."/>
            <person name="Kempken F."/>
            <person name="Kumar A."/>
            <person name="Marcet-Houben M."/>
            <person name="Poggeler S."/>
            <person name="Stajich J.E."/>
            <person name="Nowrousian M."/>
        </authorList>
    </citation>
    <scope>NUCLEOTIDE SEQUENCE [LARGE SCALE GENOMIC DNA]</scope>
    <source>
        <strain evidence="3">CBS 100304</strain>
        <tissue evidence="2">Vegetative mycelium</tissue>
    </source>
</reference>
<feature type="region of interest" description="Disordered" evidence="1">
    <location>
        <begin position="1"/>
        <end position="139"/>
    </location>
</feature>